<evidence type="ECO:0000313" key="2">
    <source>
        <dbReference type="Proteomes" id="UP000324853"/>
    </source>
</evidence>
<accession>A0A5S4VZQ7</accession>
<name>A0A5S4VZQ7_9BRAD</name>
<dbReference type="OrthoDB" id="1551443at2"/>
<dbReference type="AlphaFoldDB" id="A0A5S4VZQ7"/>
<keyword evidence="2" id="KW-1185">Reference proteome</keyword>
<dbReference type="EMBL" id="VSSR01000077">
    <property type="protein sequence ID" value="TYL73351.1"/>
    <property type="molecule type" value="Genomic_DNA"/>
</dbReference>
<comment type="caution">
    <text evidence="1">The sequence shown here is derived from an EMBL/GenBank/DDBJ whole genome shotgun (WGS) entry which is preliminary data.</text>
</comment>
<proteinExistence type="predicted"/>
<reference evidence="1 2" key="1">
    <citation type="submission" date="2019-08" db="EMBL/GenBank/DDBJ databases">
        <title>Bradyrhizobium hipponensis sp. nov., a rhizobium isolated from a Lupinus angustifolius root nodule in Tunisia.</title>
        <authorList>
            <person name="Off K."/>
            <person name="Rejili M."/>
            <person name="Mars M."/>
            <person name="Brachmann A."/>
            <person name="Marin M."/>
        </authorList>
    </citation>
    <scope>NUCLEOTIDE SEQUENCE [LARGE SCALE GENOMIC DNA]</scope>
    <source>
        <strain evidence="1 2">CTAW11</strain>
    </source>
</reference>
<evidence type="ECO:0000313" key="1">
    <source>
        <dbReference type="EMBL" id="TYL73351.1"/>
    </source>
</evidence>
<dbReference type="Proteomes" id="UP000324853">
    <property type="component" value="Unassembled WGS sequence"/>
</dbReference>
<sequence length="64" mass="7062">MASVFDGNPQPLCEIIHDENADEFVRSRMIEAIALLTLRGDVSRGICNTCSTIPMLRLSAPKMI</sequence>
<gene>
    <name evidence="1" type="ORF">FXB38_36550</name>
</gene>
<dbReference type="RefSeq" id="WP_148755782.1">
    <property type="nucleotide sequence ID" value="NZ_VSSR01000077.1"/>
</dbReference>
<protein>
    <submittedName>
        <fullName evidence="1">DUF1186 domain-containing protein</fullName>
    </submittedName>
</protein>
<organism evidence="1 2">
    <name type="scientific">Bradyrhizobium cytisi</name>
    <dbReference type="NCBI Taxonomy" id="515489"/>
    <lineage>
        <taxon>Bacteria</taxon>
        <taxon>Pseudomonadati</taxon>
        <taxon>Pseudomonadota</taxon>
        <taxon>Alphaproteobacteria</taxon>
        <taxon>Hyphomicrobiales</taxon>
        <taxon>Nitrobacteraceae</taxon>
        <taxon>Bradyrhizobium</taxon>
    </lineage>
</organism>